<evidence type="ECO:0000313" key="5">
    <source>
        <dbReference type="Proteomes" id="UP001417504"/>
    </source>
</evidence>
<dbReference type="InterPro" id="IPR045011">
    <property type="entry name" value="TYRAAT1/2"/>
</dbReference>
<feature type="compositionally biased region" description="Basic and acidic residues" evidence="2">
    <location>
        <begin position="416"/>
        <end position="425"/>
    </location>
</feature>
<feature type="compositionally biased region" description="Polar residues" evidence="2">
    <location>
        <begin position="406"/>
        <end position="415"/>
    </location>
</feature>
<dbReference type="SUPFAM" id="SSF48179">
    <property type="entry name" value="6-phosphogluconate dehydrogenase C-terminal domain-like"/>
    <property type="match status" value="1"/>
</dbReference>
<evidence type="ECO:0000256" key="1">
    <source>
        <dbReference type="ARBA" id="ARBA00023002"/>
    </source>
</evidence>
<dbReference type="Pfam" id="PF02153">
    <property type="entry name" value="PDH_N"/>
    <property type="match status" value="1"/>
</dbReference>
<dbReference type="Pfam" id="PF26213">
    <property type="entry name" value="TYRAAT1_C"/>
    <property type="match status" value="1"/>
</dbReference>
<organism evidence="4 5">
    <name type="scientific">Stephania japonica</name>
    <dbReference type="NCBI Taxonomy" id="461633"/>
    <lineage>
        <taxon>Eukaryota</taxon>
        <taxon>Viridiplantae</taxon>
        <taxon>Streptophyta</taxon>
        <taxon>Embryophyta</taxon>
        <taxon>Tracheophyta</taxon>
        <taxon>Spermatophyta</taxon>
        <taxon>Magnoliopsida</taxon>
        <taxon>Ranunculales</taxon>
        <taxon>Menispermaceae</taxon>
        <taxon>Menispermoideae</taxon>
        <taxon>Cissampelideae</taxon>
        <taxon>Stephania</taxon>
    </lineage>
</organism>
<dbReference type="Gene3D" id="3.40.50.720">
    <property type="entry name" value="NAD(P)-binding Rossmann-like Domain"/>
    <property type="match status" value="1"/>
</dbReference>
<gene>
    <name evidence="4" type="ORF">Sjap_000486</name>
</gene>
<dbReference type="InterPro" id="IPR059064">
    <property type="entry name" value="TYRAAT2_C"/>
</dbReference>
<dbReference type="InterPro" id="IPR008927">
    <property type="entry name" value="6-PGluconate_DH-like_C_sf"/>
</dbReference>
<proteinExistence type="predicted"/>
<dbReference type="AlphaFoldDB" id="A0AAP0KI54"/>
<protein>
    <recommendedName>
        <fullName evidence="3">Prephenate/arogenate dehydrogenase domain-containing protein</fullName>
    </recommendedName>
</protein>
<dbReference type="GO" id="GO:0033730">
    <property type="term" value="F:arogenate dehydrogenase (NADP+) activity"/>
    <property type="evidence" value="ECO:0007669"/>
    <property type="project" value="InterPro"/>
</dbReference>
<dbReference type="PANTHER" id="PTHR43207:SF6">
    <property type="entry name" value="OS06G0542200 PROTEIN"/>
    <property type="match status" value="1"/>
</dbReference>
<dbReference type="GO" id="GO:0004665">
    <property type="term" value="F:prephenate dehydrogenase (NADP+) activity"/>
    <property type="evidence" value="ECO:0007669"/>
    <property type="project" value="InterPro"/>
</dbReference>
<dbReference type="SUPFAM" id="SSF51735">
    <property type="entry name" value="NAD(P)-binding Rossmann-fold domains"/>
    <property type="match status" value="1"/>
</dbReference>
<dbReference type="Proteomes" id="UP001417504">
    <property type="component" value="Unassembled WGS sequence"/>
</dbReference>
<reference evidence="4 5" key="1">
    <citation type="submission" date="2024-01" db="EMBL/GenBank/DDBJ databases">
        <title>Genome assemblies of Stephania.</title>
        <authorList>
            <person name="Yang L."/>
        </authorList>
    </citation>
    <scope>NUCLEOTIDE SEQUENCE [LARGE SCALE GENOMIC DNA]</scope>
    <source>
        <strain evidence="4">QJT</strain>
        <tissue evidence="4">Leaf</tissue>
    </source>
</reference>
<dbReference type="PANTHER" id="PTHR43207">
    <property type="entry name" value="AROGENATE DEHYDROGENASE-RELATED"/>
    <property type="match status" value="1"/>
</dbReference>
<evidence type="ECO:0000259" key="3">
    <source>
        <dbReference type="PROSITE" id="PS51176"/>
    </source>
</evidence>
<dbReference type="InterPro" id="IPR046826">
    <property type="entry name" value="PDH_N"/>
</dbReference>
<accession>A0AAP0KI54</accession>
<evidence type="ECO:0000313" key="4">
    <source>
        <dbReference type="EMBL" id="KAK9153006.1"/>
    </source>
</evidence>
<comment type="caution">
    <text evidence="4">The sequence shown here is derived from an EMBL/GenBank/DDBJ whole genome shotgun (WGS) entry which is preliminary data.</text>
</comment>
<sequence>MAALLQQPSHFIKPEISNATHQVIPTSTNYSSSLFPSKPTKFTKIALKSSSPFRPPSQICNAHMPTNRFPDPDPAQAHDLPLRIAIVGFGNFGQFIAKAIRRQGHQVLATSRSDYSDYCAQHGIRFFRNVDEMCDERPDVVLVCSSILSTETVLRGIPMHKLSPDTIFADVLSVKQFPRNLLLEVLPPGFGIVCTHPMFGPESGKNGWSGLPFVYDKVRIAENTSQARKCEQFLSVFEQEGCRMVEMSCEEHDRHAAGSQFITHTIGRVLSHLDLESTPINTKGYETLLQLTENTVSDSFDLYYGLFMYNVNATEQIENLDRAFEAVKQKLFGRLHDLLRKQIVERVPLQGGPQMGPVRTKHADVAPSYVPSIEKASKANAAPSFLPDSEKMKALTSFAMPPPPQDSNNDESASQSKEESRKANRDTLWSQ</sequence>
<feature type="domain" description="Prephenate/arogenate dehydrogenase" evidence="3">
    <location>
        <begin position="82"/>
        <end position="361"/>
    </location>
</feature>
<keyword evidence="1" id="KW-0560">Oxidoreductase</keyword>
<keyword evidence="5" id="KW-1185">Reference proteome</keyword>
<dbReference type="InterPro" id="IPR036291">
    <property type="entry name" value="NAD(P)-bd_dom_sf"/>
</dbReference>
<evidence type="ECO:0000256" key="2">
    <source>
        <dbReference type="SAM" id="MobiDB-lite"/>
    </source>
</evidence>
<dbReference type="GO" id="GO:0008977">
    <property type="term" value="F:prephenate dehydrogenase (NAD+) activity"/>
    <property type="evidence" value="ECO:0007669"/>
    <property type="project" value="InterPro"/>
</dbReference>
<dbReference type="EMBL" id="JBBNAE010000001">
    <property type="protein sequence ID" value="KAK9153006.1"/>
    <property type="molecule type" value="Genomic_DNA"/>
</dbReference>
<dbReference type="GO" id="GO:0006571">
    <property type="term" value="P:tyrosine biosynthetic process"/>
    <property type="evidence" value="ECO:0007669"/>
    <property type="project" value="InterPro"/>
</dbReference>
<dbReference type="GO" id="GO:0070403">
    <property type="term" value="F:NAD+ binding"/>
    <property type="evidence" value="ECO:0007669"/>
    <property type="project" value="InterPro"/>
</dbReference>
<dbReference type="InterPro" id="IPR003099">
    <property type="entry name" value="Prephen_DH"/>
</dbReference>
<dbReference type="PROSITE" id="PS51176">
    <property type="entry name" value="PDH_ADH"/>
    <property type="match status" value="1"/>
</dbReference>
<name>A0AAP0KI54_9MAGN</name>
<feature type="region of interest" description="Disordered" evidence="2">
    <location>
        <begin position="392"/>
        <end position="431"/>
    </location>
</feature>